<dbReference type="InterPro" id="IPR039089">
    <property type="entry name" value="IGSF6"/>
</dbReference>
<dbReference type="EMBL" id="WNTK01000010">
    <property type="protein sequence ID" value="KAG9477018.1"/>
    <property type="molecule type" value="Genomic_DNA"/>
</dbReference>
<feature type="non-terminal residue" evidence="2">
    <location>
        <position position="185"/>
    </location>
</feature>
<protein>
    <recommendedName>
        <fullName evidence="4">Immunoglobulin superfamily member 6</fullName>
    </recommendedName>
</protein>
<dbReference type="AlphaFoldDB" id="A0A8J6K103"/>
<dbReference type="Proteomes" id="UP000770717">
    <property type="component" value="Unassembled WGS sequence"/>
</dbReference>
<evidence type="ECO:0000313" key="3">
    <source>
        <dbReference type="Proteomes" id="UP000770717"/>
    </source>
</evidence>
<dbReference type="SUPFAM" id="SSF48726">
    <property type="entry name" value="Immunoglobulin"/>
    <property type="match status" value="1"/>
</dbReference>
<keyword evidence="1" id="KW-0472">Membrane</keyword>
<dbReference type="PANTHER" id="PTHR15297:SF2">
    <property type="entry name" value="IMMUNOGLOBULIN SUPERFAMILY MEMBER 6"/>
    <property type="match status" value="1"/>
</dbReference>
<feature type="transmembrane region" description="Helical" evidence="1">
    <location>
        <begin position="77"/>
        <end position="96"/>
    </location>
</feature>
<gene>
    <name evidence="2" type="ORF">GDO78_002419</name>
</gene>
<evidence type="ECO:0008006" key="4">
    <source>
        <dbReference type="Google" id="ProtNLM"/>
    </source>
</evidence>
<dbReference type="PANTHER" id="PTHR15297">
    <property type="entry name" value="IMMUNOGLOBULIN SUPERFAMILY MEMBER 6"/>
    <property type="match status" value="1"/>
</dbReference>
<keyword evidence="1" id="KW-0812">Transmembrane</keyword>
<dbReference type="InterPro" id="IPR036179">
    <property type="entry name" value="Ig-like_dom_sf"/>
</dbReference>
<evidence type="ECO:0000256" key="1">
    <source>
        <dbReference type="SAM" id="Phobius"/>
    </source>
</evidence>
<evidence type="ECO:0000313" key="2">
    <source>
        <dbReference type="EMBL" id="KAG9477018.1"/>
    </source>
</evidence>
<keyword evidence="3" id="KW-1185">Reference proteome</keyword>
<comment type="caution">
    <text evidence="2">The sequence shown here is derived from an EMBL/GenBank/DDBJ whole genome shotgun (WGS) entry which is preliminary data.</text>
</comment>
<dbReference type="InterPro" id="IPR013783">
    <property type="entry name" value="Ig-like_fold"/>
</dbReference>
<name>A0A8J6K103_ELECQ</name>
<reference evidence="2" key="1">
    <citation type="thesis" date="2020" institute="ProQuest LLC" country="789 East Eisenhower Parkway, Ann Arbor, MI, USA">
        <title>Comparative Genomics and Chromosome Evolution.</title>
        <authorList>
            <person name="Mudd A.B."/>
        </authorList>
    </citation>
    <scope>NUCLEOTIDE SEQUENCE</scope>
    <source>
        <strain evidence="2">HN-11 Male</strain>
        <tissue evidence="2">Kidney and liver</tissue>
    </source>
</reference>
<proteinExistence type="predicted"/>
<sequence>LASTCEELHPKRVDRFVVTTPAAGHTLLEIKSIETKDSGIYICVIVSTGSPESTSKATGPGTMLIIRDKPDKAVTPINIALLVLCTLLFIYCIAVFSYHSFKSKWTICKCVQNKHGSTTDTNRNFRTRSIFQAIAAEYQKRYDGKVKKQVNRSDKPRSSRAALTAVRKNQVIEDDEIYQNTQDLH</sequence>
<organism evidence="2 3">
    <name type="scientific">Eleutherodactylus coqui</name>
    <name type="common">Puerto Rican coqui</name>
    <dbReference type="NCBI Taxonomy" id="57060"/>
    <lineage>
        <taxon>Eukaryota</taxon>
        <taxon>Metazoa</taxon>
        <taxon>Chordata</taxon>
        <taxon>Craniata</taxon>
        <taxon>Vertebrata</taxon>
        <taxon>Euteleostomi</taxon>
        <taxon>Amphibia</taxon>
        <taxon>Batrachia</taxon>
        <taxon>Anura</taxon>
        <taxon>Neobatrachia</taxon>
        <taxon>Hyloidea</taxon>
        <taxon>Eleutherodactylidae</taxon>
        <taxon>Eleutherodactylinae</taxon>
        <taxon>Eleutherodactylus</taxon>
        <taxon>Eleutherodactylus</taxon>
    </lineage>
</organism>
<dbReference type="OrthoDB" id="9905432at2759"/>
<keyword evidence="1" id="KW-1133">Transmembrane helix</keyword>
<accession>A0A8J6K103</accession>
<dbReference type="Gene3D" id="2.60.40.10">
    <property type="entry name" value="Immunoglobulins"/>
    <property type="match status" value="1"/>
</dbReference>